<organism evidence="2 3">
    <name type="scientific">Rousettus aegyptiacus</name>
    <name type="common">Egyptian fruit bat</name>
    <name type="synonym">Pteropus aegyptiacus</name>
    <dbReference type="NCBI Taxonomy" id="9407"/>
    <lineage>
        <taxon>Eukaryota</taxon>
        <taxon>Metazoa</taxon>
        <taxon>Chordata</taxon>
        <taxon>Craniata</taxon>
        <taxon>Vertebrata</taxon>
        <taxon>Euteleostomi</taxon>
        <taxon>Mammalia</taxon>
        <taxon>Eutheria</taxon>
        <taxon>Laurasiatheria</taxon>
        <taxon>Chiroptera</taxon>
        <taxon>Yinpterochiroptera</taxon>
        <taxon>Pteropodoidea</taxon>
        <taxon>Pteropodidae</taxon>
        <taxon>Rousettinae</taxon>
        <taxon>Rousettus</taxon>
    </lineage>
</organism>
<feature type="compositionally biased region" description="Basic residues" evidence="1">
    <location>
        <begin position="1"/>
        <end position="15"/>
    </location>
</feature>
<sequence>MRTRAPPRTPNRRAPRTAGEIPGPLGNRHGRGRPPLTRSRRRRAALAGLGRVHPAPPLQGSGWWVRVWSRTNRRKEGNSHGRGMWSGPDASLSAACGIHPRIPPLTHSCTPFPVPAFCGTAPETGVQVNKPRLLTVRKATYQV</sequence>
<dbReference type="EMBL" id="JACASE010000010">
    <property type="protein sequence ID" value="KAF6431597.1"/>
    <property type="molecule type" value="Genomic_DNA"/>
</dbReference>
<proteinExistence type="predicted"/>
<evidence type="ECO:0000313" key="2">
    <source>
        <dbReference type="EMBL" id="KAF6431597.1"/>
    </source>
</evidence>
<dbReference type="AlphaFoldDB" id="A0A7J8E7W8"/>
<comment type="caution">
    <text evidence="2">The sequence shown here is derived from an EMBL/GenBank/DDBJ whole genome shotgun (WGS) entry which is preliminary data.</text>
</comment>
<evidence type="ECO:0000256" key="1">
    <source>
        <dbReference type="SAM" id="MobiDB-lite"/>
    </source>
</evidence>
<gene>
    <name evidence="2" type="ORF">HJG63_008108</name>
</gene>
<name>A0A7J8E7W8_ROUAE</name>
<keyword evidence="3" id="KW-1185">Reference proteome</keyword>
<reference evidence="2 3" key="1">
    <citation type="journal article" date="2020" name="Nature">
        <title>Six reference-quality genomes reveal evolution of bat adaptations.</title>
        <authorList>
            <person name="Jebb D."/>
            <person name="Huang Z."/>
            <person name="Pippel M."/>
            <person name="Hughes G.M."/>
            <person name="Lavrichenko K."/>
            <person name="Devanna P."/>
            <person name="Winkler S."/>
            <person name="Jermiin L.S."/>
            <person name="Skirmuntt E.C."/>
            <person name="Katzourakis A."/>
            <person name="Burkitt-Gray L."/>
            <person name="Ray D.A."/>
            <person name="Sullivan K.A.M."/>
            <person name="Roscito J.G."/>
            <person name="Kirilenko B.M."/>
            <person name="Davalos L.M."/>
            <person name="Corthals A.P."/>
            <person name="Power M.L."/>
            <person name="Jones G."/>
            <person name="Ransome R.D."/>
            <person name="Dechmann D.K.N."/>
            <person name="Locatelli A.G."/>
            <person name="Puechmaille S.J."/>
            <person name="Fedrigo O."/>
            <person name="Jarvis E.D."/>
            <person name="Hiller M."/>
            <person name="Vernes S.C."/>
            <person name="Myers E.W."/>
            <person name="Teeling E.C."/>
        </authorList>
    </citation>
    <scope>NUCLEOTIDE SEQUENCE [LARGE SCALE GENOMIC DNA]</scope>
    <source>
        <strain evidence="2">MRouAeg1</strain>
        <tissue evidence="2">Muscle</tissue>
    </source>
</reference>
<feature type="region of interest" description="Disordered" evidence="1">
    <location>
        <begin position="1"/>
        <end position="53"/>
    </location>
</feature>
<accession>A0A7J8E7W8</accession>
<protein>
    <submittedName>
        <fullName evidence="2">Uncharacterized protein</fullName>
    </submittedName>
</protein>
<feature type="compositionally biased region" description="Basic residues" evidence="1">
    <location>
        <begin position="28"/>
        <end position="44"/>
    </location>
</feature>
<dbReference type="Proteomes" id="UP000593571">
    <property type="component" value="Unassembled WGS sequence"/>
</dbReference>
<evidence type="ECO:0000313" key="3">
    <source>
        <dbReference type="Proteomes" id="UP000593571"/>
    </source>
</evidence>